<dbReference type="NCBIfam" id="NF040982">
    <property type="entry name" value="ComGD"/>
    <property type="match status" value="1"/>
</dbReference>
<dbReference type="Proteomes" id="UP001596289">
    <property type="component" value="Unassembled WGS sequence"/>
</dbReference>
<keyword evidence="1" id="KW-0812">Transmembrane</keyword>
<dbReference type="EMBL" id="JBHSSL010000035">
    <property type="protein sequence ID" value="MFC6170237.1"/>
    <property type="molecule type" value="Genomic_DNA"/>
</dbReference>
<keyword evidence="1" id="KW-0472">Membrane</keyword>
<dbReference type="RefSeq" id="WP_125551619.1">
    <property type="nucleotide sequence ID" value="NZ_JBHSSL010000035.1"/>
</dbReference>
<proteinExistence type="predicted"/>
<keyword evidence="1" id="KW-1133">Transmembrane helix</keyword>
<organism evidence="2 3">
    <name type="scientific">Loigolactobacillus jiayinensis</name>
    <dbReference type="NCBI Taxonomy" id="2486016"/>
    <lineage>
        <taxon>Bacteria</taxon>
        <taxon>Bacillati</taxon>
        <taxon>Bacillota</taxon>
        <taxon>Bacilli</taxon>
        <taxon>Lactobacillales</taxon>
        <taxon>Lactobacillaceae</taxon>
        <taxon>Loigolactobacillus</taxon>
    </lineage>
</organism>
<comment type="caution">
    <text evidence="2">The sequence shown here is derived from an EMBL/GenBank/DDBJ whole genome shotgun (WGS) entry which is preliminary data.</text>
</comment>
<keyword evidence="3" id="KW-1185">Reference proteome</keyword>
<accession>A0ABW1RCN2</accession>
<protein>
    <submittedName>
        <fullName evidence="2">Competence type IV pilus minor pilin ComGD</fullName>
    </submittedName>
</protein>
<name>A0ABW1RCN2_9LACO</name>
<evidence type="ECO:0000313" key="3">
    <source>
        <dbReference type="Proteomes" id="UP001596289"/>
    </source>
</evidence>
<evidence type="ECO:0000256" key="1">
    <source>
        <dbReference type="SAM" id="Phobius"/>
    </source>
</evidence>
<gene>
    <name evidence="2" type="primary">comGD</name>
    <name evidence="2" type="ORF">ACFQGP_06550</name>
</gene>
<feature type="transmembrane region" description="Helical" evidence="1">
    <location>
        <begin position="6"/>
        <end position="26"/>
    </location>
</feature>
<reference evidence="3" key="1">
    <citation type="journal article" date="2019" name="Int. J. Syst. Evol. Microbiol.">
        <title>The Global Catalogue of Microorganisms (GCM) 10K type strain sequencing project: providing services to taxonomists for standard genome sequencing and annotation.</title>
        <authorList>
            <consortium name="The Broad Institute Genomics Platform"/>
            <consortium name="The Broad Institute Genome Sequencing Center for Infectious Disease"/>
            <person name="Wu L."/>
            <person name="Ma J."/>
        </authorList>
    </citation>
    <scope>NUCLEOTIDE SEQUENCE [LARGE SCALE GENOMIC DNA]</scope>
    <source>
        <strain evidence="3">CCM 8904</strain>
    </source>
</reference>
<dbReference type="InterPro" id="IPR016785">
    <property type="entry name" value="ComGD"/>
</dbReference>
<evidence type="ECO:0000313" key="2">
    <source>
        <dbReference type="EMBL" id="MFC6170237.1"/>
    </source>
</evidence>
<sequence>MKYKAFTLLESVIVLCLVVSFAVLPITQFRPIKQYHAEQLFFSKFNQEWRYLQAYALFRGERVQILISTHTVTFRTFTDRQGVSEKTLNLPNGLHSNSQQILIDPPGHIGPSRIVFNSAYFKKTIIKPQMGWGIYE</sequence>